<dbReference type="SMART" id="SM00825">
    <property type="entry name" value="PKS_KS"/>
    <property type="match status" value="1"/>
</dbReference>
<dbReference type="GO" id="GO:0006633">
    <property type="term" value="P:fatty acid biosynthetic process"/>
    <property type="evidence" value="ECO:0007669"/>
    <property type="project" value="TreeGrafter"/>
</dbReference>
<dbReference type="GeneID" id="9681469"/>
<keyword evidence="1" id="KW-0596">Phosphopantetheine</keyword>
<keyword evidence="2" id="KW-0597">Phosphoprotein</keyword>
<feature type="compositionally biased region" description="Polar residues" evidence="3">
    <location>
        <begin position="28"/>
        <end position="46"/>
    </location>
</feature>
<dbReference type="OrthoDB" id="552819at2759"/>
<dbReference type="InterPro" id="IPR014031">
    <property type="entry name" value="Ketoacyl_synth_C"/>
</dbReference>
<dbReference type="EMBL" id="GG663736">
    <property type="protein sequence ID" value="EEH59314.1"/>
    <property type="molecule type" value="Genomic_DNA"/>
</dbReference>
<reference evidence="5 6" key="1">
    <citation type="journal article" date="2009" name="Science">
        <title>Green evolution and dynamic adaptations revealed by genomes of the marine picoeukaryotes Micromonas.</title>
        <authorList>
            <person name="Worden A.Z."/>
            <person name="Lee J.H."/>
            <person name="Mock T."/>
            <person name="Rouze P."/>
            <person name="Simmons M.P."/>
            <person name="Aerts A.L."/>
            <person name="Allen A.E."/>
            <person name="Cuvelier M.L."/>
            <person name="Derelle E."/>
            <person name="Everett M.V."/>
            <person name="Foulon E."/>
            <person name="Grimwood J."/>
            <person name="Gundlach H."/>
            <person name="Henrissat B."/>
            <person name="Napoli C."/>
            <person name="McDonald S.M."/>
            <person name="Parker M.S."/>
            <person name="Rombauts S."/>
            <person name="Salamov A."/>
            <person name="Von Dassow P."/>
            <person name="Badger J.H."/>
            <person name="Coutinho P.M."/>
            <person name="Demir E."/>
            <person name="Dubchak I."/>
            <person name="Gentemann C."/>
            <person name="Eikrem W."/>
            <person name="Gready J.E."/>
            <person name="John U."/>
            <person name="Lanier W."/>
            <person name="Lindquist E.A."/>
            <person name="Lucas S."/>
            <person name="Mayer K.F."/>
            <person name="Moreau H."/>
            <person name="Not F."/>
            <person name="Otillar R."/>
            <person name="Panaud O."/>
            <person name="Pangilinan J."/>
            <person name="Paulsen I."/>
            <person name="Piegu B."/>
            <person name="Poliakov A."/>
            <person name="Robbens S."/>
            <person name="Schmutz J."/>
            <person name="Toulza E."/>
            <person name="Wyss T."/>
            <person name="Zelensky A."/>
            <person name="Zhou K."/>
            <person name="Armbrust E.V."/>
            <person name="Bhattacharya D."/>
            <person name="Goodenough U.W."/>
            <person name="Van de Peer Y."/>
            <person name="Grigoriev I.V."/>
        </authorList>
    </citation>
    <scope>NUCLEOTIDE SEQUENCE [LARGE SCALE GENOMIC DNA]</scope>
    <source>
        <strain evidence="5 6">CCMP1545</strain>
    </source>
</reference>
<dbReference type="InterPro" id="IPR050091">
    <property type="entry name" value="PKS_NRPS_Biosynth_Enz"/>
</dbReference>
<dbReference type="STRING" id="564608.C1MK59"/>
<dbReference type="InterPro" id="IPR016039">
    <property type="entry name" value="Thiolase-like"/>
</dbReference>
<dbReference type="InterPro" id="IPR020841">
    <property type="entry name" value="PKS_Beta-ketoAc_synthase_dom"/>
</dbReference>
<keyword evidence="6" id="KW-1185">Reference proteome</keyword>
<sequence>MLNRHARSITELGCNQNRGSDILIPGSAVNQDGRSSSLTAPNGPSQRRVMQSAMSNTDFVGSCMSLLQLHGTGTSLGDPIEIGAASAALVGDFVRKKGALPLALGAPKSRIGHAEPASGAVGILFASMGYNAEVRPTMHLRSMNPHLDV</sequence>
<dbReference type="Pfam" id="PF02801">
    <property type="entry name" value="Ketoacyl-synt_C"/>
    <property type="match status" value="1"/>
</dbReference>
<feature type="region of interest" description="Disordered" evidence="3">
    <location>
        <begin position="27"/>
        <end position="46"/>
    </location>
</feature>
<gene>
    <name evidence="5" type="ORF">MICPUCDRAFT_13780</name>
</gene>
<evidence type="ECO:0000256" key="3">
    <source>
        <dbReference type="SAM" id="MobiDB-lite"/>
    </source>
</evidence>
<dbReference type="SUPFAM" id="SSF53901">
    <property type="entry name" value="Thiolase-like"/>
    <property type="match status" value="1"/>
</dbReference>
<evidence type="ECO:0000313" key="6">
    <source>
        <dbReference type="Proteomes" id="UP000001876"/>
    </source>
</evidence>
<dbReference type="PANTHER" id="PTHR43775">
    <property type="entry name" value="FATTY ACID SYNTHASE"/>
    <property type="match status" value="1"/>
</dbReference>
<dbReference type="PANTHER" id="PTHR43775:SF37">
    <property type="entry name" value="SI:DKEY-61P9.11"/>
    <property type="match status" value="1"/>
</dbReference>
<proteinExistence type="predicted"/>
<organism evidence="6">
    <name type="scientific">Micromonas pusilla (strain CCMP1545)</name>
    <name type="common">Picoplanktonic green alga</name>
    <dbReference type="NCBI Taxonomy" id="564608"/>
    <lineage>
        <taxon>Eukaryota</taxon>
        <taxon>Viridiplantae</taxon>
        <taxon>Chlorophyta</taxon>
        <taxon>Mamiellophyceae</taxon>
        <taxon>Mamiellales</taxon>
        <taxon>Mamiellaceae</taxon>
        <taxon>Micromonas</taxon>
    </lineage>
</organism>
<evidence type="ECO:0000259" key="4">
    <source>
        <dbReference type="PROSITE" id="PS52004"/>
    </source>
</evidence>
<feature type="domain" description="Ketosynthase family 3 (KS3)" evidence="4">
    <location>
        <begin position="1"/>
        <end position="149"/>
    </location>
</feature>
<dbReference type="PROSITE" id="PS52004">
    <property type="entry name" value="KS3_2"/>
    <property type="match status" value="1"/>
</dbReference>
<evidence type="ECO:0000256" key="2">
    <source>
        <dbReference type="ARBA" id="ARBA00022553"/>
    </source>
</evidence>
<protein>
    <submittedName>
        <fullName evidence="5">Predicted protein</fullName>
    </submittedName>
</protein>
<dbReference type="Proteomes" id="UP000001876">
    <property type="component" value="Unassembled WGS sequence"/>
</dbReference>
<feature type="non-terminal residue" evidence="5">
    <location>
        <position position="149"/>
    </location>
</feature>
<accession>C1MK59</accession>
<dbReference type="GO" id="GO:0004312">
    <property type="term" value="F:fatty acid synthase activity"/>
    <property type="evidence" value="ECO:0007669"/>
    <property type="project" value="TreeGrafter"/>
</dbReference>
<dbReference type="KEGG" id="mpp:MICPUCDRAFT_13780"/>
<name>C1MK59_MICPC</name>
<dbReference type="RefSeq" id="XP_003055938.1">
    <property type="nucleotide sequence ID" value="XM_003055892.1"/>
</dbReference>
<evidence type="ECO:0000313" key="5">
    <source>
        <dbReference type="EMBL" id="EEH59314.1"/>
    </source>
</evidence>
<dbReference type="eggNOG" id="KOG1202">
    <property type="taxonomic scope" value="Eukaryota"/>
</dbReference>
<dbReference type="Gene3D" id="3.40.47.10">
    <property type="match status" value="1"/>
</dbReference>
<dbReference type="AlphaFoldDB" id="C1MK59"/>
<evidence type="ECO:0000256" key="1">
    <source>
        <dbReference type="ARBA" id="ARBA00022450"/>
    </source>
</evidence>